<dbReference type="AlphaFoldDB" id="A0A1T4US08"/>
<feature type="zinc finger region" description="dksA C4-type" evidence="1">
    <location>
        <begin position="81"/>
        <end position="105"/>
    </location>
</feature>
<dbReference type="OrthoDB" id="6064855at2"/>
<dbReference type="EMBL" id="FUXU01000027">
    <property type="protein sequence ID" value="SKA55502.1"/>
    <property type="molecule type" value="Genomic_DNA"/>
</dbReference>
<dbReference type="Gene3D" id="1.20.120.910">
    <property type="entry name" value="DksA, coiled-coil domain"/>
    <property type="match status" value="1"/>
</dbReference>
<protein>
    <submittedName>
        <fullName evidence="3">Transcriptional regulator, TraR/DksA family</fullName>
    </submittedName>
</protein>
<name>A0A1T4US08_9GAMM</name>
<evidence type="ECO:0000313" key="4">
    <source>
        <dbReference type="Proteomes" id="UP000190162"/>
    </source>
</evidence>
<feature type="coiled-coil region" evidence="2">
    <location>
        <begin position="4"/>
        <end position="31"/>
    </location>
</feature>
<accession>A0A1T4US08</accession>
<sequence length="117" mass="13351">MLDNKKVAQLRQNLEREKEEVRSRLEDALIRLTGLDASYVPTAHLIKLCRHESEKLHEDGLRLEKIDAAICAIHTGLFGLCADCEEEITTTDLEIDAAEPRCVSCREHSLYVHDRPQ</sequence>
<organism evidence="3 4">
    <name type="scientific">Enterovibrio nigricans DSM 22720</name>
    <dbReference type="NCBI Taxonomy" id="1121868"/>
    <lineage>
        <taxon>Bacteria</taxon>
        <taxon>Pseudomonadati</taxon>
        <taxon>Pseudomonadota</taxon>
        <taxon>Gammaproteobacteria</taxon>
        <taxon>Vibrionales</taxon>
        <taxon>Vibrionaceae</taxon>
        <taxon>Enterovibrio</taxon>
    </lineage>
</organism>
<evidence type="ECO:0000256" key="2">
    <source>
        <dbReference type="SAM" id="Coils"/>
    </source>
</evidence>
<evidence type="ECO:0000256" key="1">
    <source>
        <dbReference type="PROSITE-ProRule" id="PRU00510"/>
    </source>
</evidence>
<dbReference type="PROSITE" id="PS51128">
    <property type="entry name" value="ZF_DKSA_2"/>
    <property type="match status" value="1"/>
</dbReference>
<keyword evidence="2" id="KW-0175">Coiled coil</keyword>
<proteinExistence type="predicted"/>
<gene>
    <name evidence="3" type="ORF">SAMN02745132_02359</name>
</gene>
<dbReference type="RefSeq" id="WP_078752705.1">
    <property type="nucleotide sequence ID" value="NZ_FUXU01000027.1"/>
</dbReference>
<evidence type="ECO:0000313" key="3">
    <source>
        <dbReference type="EMBL" id="SKA55502.1"/>
    </source>
</evidence>
<dbReference type="Proteomes" id="UP000190162">
    <property type="component" value="Unassembled WGS sequence"/>
</dbReference>
<keyword evidence="4" id="KW-1185">Reference proteome</keyword>
<reference evidence="4" key="1">
    <citation type="submission" date="2017-02" db="EMBL/GenBank/DDBJ databases">
        <authorList>
            <person name="Varghese N."/>
            <person name="Submissions S."/>
        </authorList>
    </citation>
    <scope>NUCLEOTIDE SEQUENCE [LARGE SCALE GENOMIC DNA]</scope>
    <source>
        <strain evidence="4">DSM 22720</strain>
    </source>
</reference>